<protein>
    <recommendedName>
        <fullName evidence="5">Maltodextrin-binding protein</fullName>
    </recommendedName>
</protein>
<dbReference type="PRINTS" id="PR00181">
    <property type="entry name" value="MALTOSEBP"/>
</dbReference>
<dbReference type="CDD" id="cd13586">
    <property type="entry name" value="PBP2_Maltose_binding_like"/>
    <property type="match status" value="1"/>
</dbReference>
<proteinExistence type="inferred from homology"/>
<evidence type="ECO:0000313" key="7">
    <source>
        <dbReference type="EMBL" id="SHI79374.1"/>
    </source>
</evidence>
<keyword evidence="8" id="KW-1185">Reference proteome</keyword>
<dbReference type="GO" id="GO:0015144">
    <property type="term" value="F:carbohydrate transmembrane transporter activity"/>
    <property type="evidence" value="ECO:0007669"/>
    <property type="project" value="InterPro"/>
</dbReference>
<evidence type="ECO:0000256" key="5">
    <source>
        <dbReference type="RuleBase" id="RU365005"/>
    </source>
</evidence>
<keyword evidence="2 5" id="KW-0813">Transport</keyword>
<name>A0A1M6E1H3_9FIRM</name>
<keyword evidence="5" id="KW-1003">Cell membrane</keyword>
<comment type="subcellular location">
    <subcellularLocation>
        <location evidence="5">Cell membrane</location>
        <topology evidence="5">Lipid-anchor</topology>
    </subcellularLocation>
</comment>
<dbReference type="Proteomes" id="UP000324781">
    <property type="component" value="Unassembled WGS sequence"/>
</dbReference>
<keyword evidence="5" id="KW-0449">Lipoprotein</keyword>
<evidence type="ECO:0000256" key="1">
    <source>
        <dbReference type="ARBA" id="ARBA00008520"/>
    </source>
</evidence>
<feature type="chain" id="PRO_5039755458" description="Maltodextrin-binding protein" evidence="5">
    <location>
        <begin position="22"/>
        <end position="423"/>
    </location>
</feature>
<organism evidence="7 8">
    <name type="scientific">Thermoclostridium caenicola</name>
    <dbReference type="NCBI Taxonomy" id="659425"/>
    <lineage>
        <taxon>Bacteria</taxon>
        <taxon>Bacillati</taxon>
        <taxon>Bacillota</taxon>
        <taxon>Clostridia</taxon>
        <taxon>Eubacteriales</taxon>
        <taxon>Oscillospiraceae</taxon>
        <taxon>Thermoclostridium</taxon>
    </lineage>
</organism>
<feature type="region of interest" description="Disordered" evidence="6">
    <location>
        <begin position="34"/>
        <end position="53"/>
    </location>
</feature>
<dbReference type="GO" id="GO:0015768">
    <property type="term" value="P:maltose transport"/>
    <property type="evidence" value="ECO:0007669"/>
    <property type="project" value="TreeGrafter"/>
</dbReference>
<evidence type="ECO:0000313" key="8">
    <source>
        <dbReference type="Proteomes" id="UP000324781"/>
    </source>
</evidence>
<sequence>MKKRSILSLFLAVVMVMSLFAGCGKEAESVATPSAPAASADTTASTNSEAPKEPVTLKVWESDGPEKEFIEEMAAAYMAENPHVTIIVEPVSHTDAAQRLQLDGPAGVGADVFAAPHDKLGEMLTSGIILENAYANEVRQVTVDAAITATSSEGKLYGFPTGVETYALFYNKKLVSDPPETWEEVKEFCKNFNDKSQGKYGIVWDVDDAYFSYMFLSGYGADLFGPEGTDKSKHMVNSEEAIRSLEYFQNFRKECLDVDAADLTADFMNAGFQNGTIAMVITGPWAIAGYREAGVDFGVTTLPKLPGSDTPPKSFSGIRAMYVSAFTKYPEEAQKFAYYLVSKEALQKRYEITNQIPPRKDIHIEDEAHEGILAQFAYSKPMPSIPAMNTYWPAMASAYANIWNGNDIKTELDLAAAAIEAAP</sequence>
<dbReference type="GO" id="GO:1901982">
    <property type="term" value="F:maltose binding"/>
    <property type="evidence" value="ECO:0007669"/>
    <property type="project" value="TreeGrafter"/>
</dbReference>
<gene>
    <name evidence="7" type="ORF">SAMN05444373_10106</name>
</gene>
<accession>A0A1M6E1H3</accession>
<evidence type="ECO:0000256" key="2">
    <source>
        <dbReference type="ARBA" id="ARBA00022448"/>
    </source>
</evidence>
<dbReference type="RefSeq" id="WP_207706802.1">
    <property type="nucleotide sequence ID" value="NZ_FQZP01000010.1"/>
</dbReference>
<dbReference type="AlphaFoldDB" id="A0A1M6E1H3"/>
<dbReference type="PANTHER" id="PTHR30061">
    <property type="entry name" value="MALTOSE-BINDING PERIPLASMIC PROTEIN"/>
    <property type="match status" value="1"/>
</dbReference>
<dbReference type="InterPro" id="IPR006059">
    <property type="entry name" value="SBP"/>
</dbReference>
<comment type="similarity">
    <text evidence="1 5">Belongs to the bacterial solute-binding protein 1 family.</text>
</comment>
<keyword evidence="3 5" id="KW-0762">Sugar transport</keyword>
<feature type="compositionally biased region" description="Low complexity" evidence="6">
    <location>
        <begin position="34"/>
        <end position="49"/>
    </location>
</feature>
<reference evidence="7 8" key="1">
    <citation type="submission" date="2016-11" db="EMBL/GenBank/DDBJ databases">
        <authorList>
            <person name="Varghese N."/>
            <person name="Submissions S."/>
        </authorList>
    </citation>
    <scope>NUCLEOTIDE SEQUENCE [LARGE SCALE GENOMIC DNA]</scope>
    <source>
        <strain evidence="7 8">DSM 19027</strain>
    </source>
</reference>
<dbReference type="EMBL" id="FQZP01000010">
    <property type="protein sequence ID" value="SHI79374.1"/>
    <property type="molecule type" value="Genomic_DNA"/>
</dbReference>
<evidence type="ECO:0000256" key="3">
    <source>
        <dbReference type="ARBA" id="ARBA00022597"/>
    </source>
</evidence>
<dbReference type="GO" id="GO:0055052">
    <property type="term" value="C:ATP-binding cassette (ABC) transporter complex, substrate-binding subunit-containing"/>
    <property type="evidence" value="ECO:0007669"/>
    <property type="project" value="TreeGrafter"/>
</dbReference>
<dbReference type="SUPFAM" id="SSF53850">
    <property type="entry name" value="Periplasmic binding protein-like II"/>
    <property type="match status" value="1"/>
</dbReference>
<keyword evidence="4 5" id="KW-0732">Signal</keyword>
<keyword evidence="5" id="KW-0472">Membrane</keyword>
<evidence type="ECO:0000256" key="4">
    <source>
        <dbReference type="ARBA" id="ARBA00022729"/>
    </source>
</evidence>
<evidence type="ECO:0000256" key="6">
    <source>
        <dbReference type="SAM" id="MobiDB-lite"/>
    </source>
</evidence>
<feature type="signal peptide" evidence="5">
    <location>
        <begin position="1"/>
        <end position="21"/>
    </location>
</feature>
<dbReference type="GO" id="GO:0042956">
    <property type="term" value="P:maltodextrin transmembrane transport"/>
    <property type="evidence" value="ECO:0007669"/>
    <property type="project" value="TreeGrafter"/>
</dbReference>
<dbReference type="PROSITE" id="PS51257">
    <property type="entry name" value="PROKAR_LIPOPROTEIN"/>
    <property type="match status" value="1"/>
</dbReference>
<dbReference type="PANTHER" id="PTHR30061:SF50">
    <property type="entry name" value="MALTOSE_MALTODEXTRIN-BINDING PERIPLASMIC PROTEIN"/>
    <property type="match status" value="1"/>
</dbReference>
<dbReference type="Pfam" id="PF13416">
    <property type="entry name" value="SBP_bac_8"/>
    <property type="match status" value="1"/>
</dbReference>
<dbReference type="Gene3D" id="3.40.190.10">
    <property type="entry name" value="Periplasmic binding protein-like II"/>
    <property type="match status" value="2"/>
</dbReference>
<dbReference type="InterPro" id="IPR006060">
    <property type="entry name" value="Maltose/Cyclodextrin-bd"/>
</dbReference>